<evidence type="ECO:0000313" key="4">
    <source>
        <dbReference type="Proteomes" id="UP000550729"/>
    </source>
</evidence>
<dbReference type="AlphaFoldDB" id="A0A848L026"/>
<dbReference type="InterPro" id="IPR013154">
    <property type="entry name" value="ADH-like_N"/>
</dbReference>
<evidence type="ECO:0000313" key="3">
    <source>
        <dbReference type="EMBL" id="NMO01993.1"/>
    </source>
</evidence>
<protein>
    <submittedName>
        <fullName evidence="3">Zinc-binding dehydrogenase</fullName>
    </submittedName>
</protein>
<dbReference type="InterPro" id="IPR020843">
    <property type="entry name" value="ER"/>
</dbReference>
<dbReference type="Pfam" id="PF00107">
    <property type="entry name" value="ADH_zinc_N"/>
    <property type="match status" value="1"/>
</dbReference>
<dbReference type="SMART" id="SM00829">
    <property type="entry name" value="PKS_ER"/>
    <property type="match status" value="1"/>
</dbReference>
<keyword evidence="1" id="KW-0521">NADP</keyword>
<gene>
    <name evidence="3" type="ORF">HH308_12300</name>
</gene>
<dbReference type="Pfam" id="PF08240">
    <property type="entry name" value="ADH_N"/>
    <property type="match status" value="1"/>
</dbReference>
<dbReference type="RefSeq" id="WP_170194501.1">
    <property type="nucleotide sequence ID" value="NZ_JABBNB010000011.1"/>
</dbReference>
<dbReference type="InterPro" id="IPR051603">
    <property type="entry name" value="Zinc-ADH_QOR/CCCR"/>
</dbReference>
<dbReference type="InterPro" id="IPR036291">
    <property type="entry name" value="NAD(P)-bd_dom_sf"/>
</dbReference>
<organism evidence="3 4">
    <name type="scientific">Gordonia asplenii</name>
    <dbReference type="NCBI Taxonomy" id="2725283"/>
    <lineage>
        <taxon>Bacteria</taxon>
        <taxon>Bacillati</taxon>
        <taxon>Actinomycetota</taxon>
        <taxon>Actinomycetes</taxon>
        <taxon>Mycobacteriales</taxon>
        <taxon>Gordoniaceae</taxon>
        <taxon>Gordonia</taxon>
    </lineage>
</organism>
<feature type="domain" description="Enoyl reductase (ER)" evidence="2">
    <location>
        <begin position="10"/>
        <end position="341"/>
    </location>
</feature>
<dbReference type="SUPFAM" id="SSF50129">
    <property type="entry name" value="GroES-like"/>
    <property type="match status" value="1"/>
</dbReference>
<proteinExistence type="predicted"/>
<dbReference type="EMBL" id="JABBNB010000011">
    <property type="protein sequence ID" value="NMO01993.1"/>
    <property type="molecule type" value="Genomic_DNA"/>
</dbReference>
<evidence type="ECO:0000256" key="1">
    <source>
        <dbReference type="ARBA" id="ARBA00022857"/>
    </source>
</evidence>
<dbReference type="Proteomes" id="UP000550729">
    <property type="component" value="Unassembled WGS sequence"/>
</dbReference>
<dbReference type="GO" id="GO:0016491">
    <property type="term" value="F:oxidoreductase activity"/>
    <property type="evidence" value="ECO:0007669"/>
    <property type="project" value="InterPro"/>
</dbReference>
<evidence type="ECO:0000259" key="2">
    <source>
        <dbReference type="SMART" id="SM00829"/>
    </source>
</evidence>
<name>A0A848L026_9ACTN</name>
<dbReference type="SUPFAM" id="SSF51735">
    <property type="entry name" value="NAD(P)-binding Rossmann-fold domains"/>
    <property type="match status" value="1"/>
</dbReference>
<accession>A0A848L026</accession>
<keyword evidence="4" id="KW-1185">Reference proteome</keyword>
<dbReference type="InterPro" id="IPR011032">
    <property type="entry name" value="GroES-like_sf"/>
</dbReference>
<dbReference type="PANTHER" id="PTHR44154">
    <property type="entry name" value="QUINONE OXIDOREDUCTASE"/>
    <property type="match status" value="1"/>
</dbReference>
<comment type="caution">
    <text evidence="3">The sequence shown here is derived from an EMBL/GenBank/DDBJ whole genome shotgun (WGS) entry which is preliminary data.</text>
</comment>
<dbReference type="PANTHER" id="PTHR44154:SF1">
    <property type="entry name" value="QUINONE OXIDOREDUCTASE"/>
    <property type="match status" value="1"/>
</dbReference>
<dbReference type="InterPro" id="IPR013149">
    <property type="entry name" value="ADH-like_C"/>
</dbReference>
<dbReference type="Gene3D" id="3.90.180.10">
    <property type="entry name" value="Medium-chain alcohol dehydrogenases, catalytic domain"/>
    <property type="match status" value="1"/>
</dbReference>
<sequence length="347" mass="36301">MRAVTLREFGGPEVLRLEHLPTPRPGPAEVLIRVAAVSVGRLLDLVARSGKHPYAAFTFPHILGAEHTGIIAALGSDVQGFAIGDHVATFPVITDPDCPYVKSGYAELSPTARIIGTHTPGADADYIAVPATNVFAVPDGLDPAEAVALALAGVVAMNQFTRAGLEAGQRVVVQGASSALGSTTALLAKHLGAEVIVTSRHHVKRARLRELGFDMVLDSDSPSFVADAHAAFGGHGADLIVDNLGDPQLWDKGMSTLAPRGAMVTSGAFLGGLVQLDLRRLYTFGQRVIGVRSGDLIAAGRLWAEVRAGFRSVVDRTFSLTDAALAHEYVGSSGNVGRVALLTEPTQ</sequence>
<reference evidence="3 4" key="1">
    <citation type="submission" date="2020-04" db="EMBL/GenBank/DDBJ databases">
        <title>Gordonia sp. nov. TBRC 11910.</title>
        <authorList>
            <person name="Suriyachadkun C."/>
        </authorList>
    </citation>
    <scope>NUCLEOTIDE SEQUENCE [LARGE SCALE GENOMIC DNA]</scope>
    <source>
        <strain evidence="3 4">TBRC 11910</strain>
    </source>
</reference>